<evidence type="ECO:0000313" key="3">
    <source>
        <dbReference type="Proteomes" id="UP001501094"/>
    </source>
</evidence>
<organism evidence="2 3">
    <name type="scientific">Myceligenerans crystallogenes</name>
    <dbReference type="NCBI Taxonomy" id="316335"/>
    <lineage>
        <taxon>Bacteria</taxon>
        <taxon>Bacillati</taxon>
        <taxon>Actinomycetota</taxon>
        <taxon>Actinomycetes</taxon>
        <taxon>Micrococcales</taxon>
        <taxon>Promicromonosporaceae</taxon>
        <taxon>Myceligenerans</taxon>
    </lineage>
</organism>
<comment type="caution">
    <text evidence="2">The sequence shown here is derived from an EMBL/GenBank/DDBJ whole genome shotgun (WGS) entry which is preliminary data.</text>
</comment>
<sequence>MRNTSGWSRPITQALHGWPKDRPELLRPAELAEVELALYLLAEVDPAARAIDLWPLLSGFPYAQAFVPDLSEETRRRIETARHYLSGLRRRYIWTHRLDQYLAVPQHLRGYDLDGPEAVPAARQPSIAPDRFDVYERALQGLDQASGKELPIAGKGEHRFSTGRDLHGVVIPAALADLPRPAQMPFRLGKAGKGKPIVVSRSDLREAARAMDAAEAANPNARRRNWLKSLGEVEMSVAAVGGPASFGDDGFSHAAEWELSIDHLFHLVGMVGAGKSTIMHLLTYHCVVELGLKVTIVVGDVAESLKTTTTFNNLLHDQLTAAPIVGRSTRERHLQRLHRRKHSAGAASMLAHSDPAFNYLSSACAIDALRGYEGIEPLRIAEAPCERLQPVHAPSHDDLLNPELATDEQEAPREKVIDKKPHGCPLWSVCPRHVAARELVDAPVWVATMPGLLHARVPRHQTGENVRYLEAAADRSDLIIIDEADRVQTQLDTAFAPAETLCGNGEESSWIDWLQRHTISQLTAQGRKGLTDAFISRWTASLDVVHHAADRIYMMLNTSDDLRRWVGTNYFSAVTLHQRLYGRWAGPEEDRTPEQEENAKFFESVLDAFRDNPIQPVPAPMRSTDKGKLVAELVDLTNMLLTSGEDVGRLEACLKDLTRGAFDRSSDKERDRKRFALAMLLAALSDQLTVLTNMWPSVEAELNLESAANTLTRRPPKDFEAVMAESPMGNILGFQLTEERPGPPAHSGSLRFFHCNGVGRDLLHRLPDLGLSEDIPGPHVMLMSGTSWAGTSTRYHLGLPVNAILRPPQKNVDAVRRTSFSLNLQYDQKGDAIWISGTRQQDRPAAMKALLTGLAVPDPSLPGSLSPLEIELEDLPQDRRRLLLLTGSYDEARTVAQFLHEQRRWKDRVTLLIADDADQDDAWYSLRRGDVANFAALDSEILVAPLLAVERGHNIVLDDGTAAIGAVYFLVRPHDKPDDINLAIHAINDWAMRYTQPGGGEFFGLPGKFPTIDAAAGEFRQEARRKWYRYLTRKVAWSGLGNAEKDSFAWDQLVVMWQVIGRLVRGGVEARVRFCDAAFVPVGARPDHLQDTPRTSLLVRFRQILAPYFDLNDTTTTPADKTVAAALLQPFWDALTEINERE</sequence>
<reference evidence="3" key="1">
    <citation type="journal article" date="2019" name="Int. J. Syst. Evol. Microbiol.">
        <title>The Global Catalogue of Microorganisms (GCM) 10K type strain sequencing project: providing services to taxonomists for standard genome sequencing and annotation.</title>
        <authorList>
            <consortium name="The Broad Institute Genomics Platform"/>
            <consortium name="The Broad Institute Genome Sequencing Center for Infectious Disease"/>
            <person name="Wu L."/>
            <person name="Ma J."/>
        </authorList>
    </citation>
    <scope>NUCLEOTIDE SEQUENCE [LARGE SCALE GENOMIC DNA]</scope>
    <source>
        <strain evidence="3">JCM 14326</strain>
    </source>
</reference>
<evidence type="ECO:0000259" key="1">
    <source>
        <dbReference type="Pfam" id="PF18155"/>
    </source>
</evidence>
<dbReference type="Pfam" id="PF18155">
    <property type="entry name" value="pPIWI_RE_Z"/>
    <property type="match status" value="1"/>
</dbReference>
<feature type="domain" description="pPIWI-RE three-gene island" evidence="1">
    <location>
        <begin position="27"/>
        <end position="181"/>
    </location>
</feature>
<accession>A0ABN2NL37</accession>
<evidence type="ECO:0000313" key="2">
    <source>
        <dbReference type="EMBL" id="GAA1872024.1"/>
    </source>
</evidence>
<dbReference type="RefSeq" id="WP_344105269.1">
    <property type="nucleotide sequence ID" value="NZ_BAAANL010000007.1"/>
</dbReference>
<dbReference type="SUPFAM" id="SSF52540">
    <property type="entry name" value="P-loop containing nucleoside triphosphate hydrolases"/>
    <property type="match status" value="1"/>
</dbReference>
<name>A0ABN2NL37_9MICO</name>
<dbReference type="Proteomes" id="UP001501094">
    <property type="component" value="Unassembled WGS sequence"/>
</dbReference>
<dbReference type="InterPro" id="IPR055254">
    <property type="entry name" value="pPIWI_RE_Z"/>
</dbReference>
<dbReference type="EMBL" id="BAAANL010000007">
    <property type="protein sequence ID" value="GAA1872024.1"/>
    <property type="molecule type" value="Genomic_DNA"/>
</dbReference>
<proteinExistence type="predicted"/>
<gene>
    <name evidence="2" type="ORF">GCM10009751_34260</name>
</gene>
<dbReference type="InterPro" id="IPR027417">
    <property type="entry name" value="P-loop_NTPase"/>
</dbReference>
<keyword evidence="3" id="KW-1185">Reference proteome</keyword>
<protein>
    <recommendedName>
        <fullName evidence="1">pPIWI-RE three-gene island domain-containing protein</fullName>
    </recommendedName>
</protein>